<proteinExistence type="predicted"/>
<protein>
    <submittedName>
        <fullName evidence="1">Uncharacterized protein</fullName>
    </submittedName>
</protein>
<reference evidence="1 2" key="1">
    <citation type="journal article" date="2024" name="G3 (Bethesda)">
        <title>Genome assembly of Hibiscus sabdariffa L. provides insights into metabolisms of medicinal natural products.</title>
        <authorList>
            <person name="Kim T."/>
        </authorList>
    </citation>
    <scope>NUCLEOTIDE SEQUENCE [LARGE SCALE GENOMIC DNA]</scope>
    <source>
        <strain evidence="1">TK-2024</strain>
        <tissue evidence="1">Old leaves</tissue>
    </source>
</reference>
<dbReference type="Proteomes" id="UP001396334">
    <property type="component" value="Unassembled WGS sequence"/>
</dbReference>
<accession>A0ABR2UD62</accession>
<organism evidence="1 2">
    <name type="scientific">Hibiscus sabdariffa</name>
    <name type="common">roselle</name>
    <dbReference type="NCBI Taxonomy" id="183260"/>
    <lineage>
        <taxon>Eukaryota</taxon>
        <taxon>Viridiplantae</taxon>
        <taxon>Streptophyta</taxon>
        <taxon>Embryophyta</taxon>
        <taxon>Tracheophyta</taxon>
        <taxon>Spermatophyta</taxon>
        <taxon>Magnoliopsida</taxon>
        <taxon>eudicotyledons</taxon>
        <taxon>Gunneridae</taxon>
        <taxon>Pentapetalae</taxon>
        <taxon>rosids</taxon>
        <taxon>malvids</taxon>
        <taxon>Malvales</taxon>
        <taxon>Malvaceae</taxon>
        <taxon>Malvoideae</taxon>
        <taxon>Hibiscus</taxon>
    </lineage>
</organism>
<name>A0ABR2UD62_9ROSI</name>
<evidence type="ECO:0000313" key="1">
    <source>
        <dbReference type="EMBL" id="KAK9047422.1"/>
    </source>
</evidence>
<gene>
    <name evidence="1" type="ORF">V6N11_053266</name>
</gene>
<comment type="caution">
    <text evidence="1">The sequence shown here is derived from an EMBL/GenBank/DDBJ whole genome shotgun (WGS) entry which is preliminary data.</text>
</comment>
<dbReference type="EMBL" id="JBBPBN010000001">
    <property type="protein sequence ID" value="KAK9047422.1"/>
    <property type="molecule type" value="Genomic_DNA"/>
</dbReference>
<sequence>MKLLNLSSYSLAQSTDKPSFSCDSSGPLTKTTLPINPRFKPSSPSSHYIRKYLDLLRQLRPFHGSASPTTTMSGDSRPYIMANINQGIRFNGTIQSVTSFYTTTRLHLILIYATALTRQVLFYLSALMSTPKVIEFRDIPSF</sequence>
<keyword evidence="2" id="KW-1185">Reference proteome</keyword>
<evidence type="ECO:0000313" key="2">
    <source>
        <dbReference type="Proteomes" id="UP001396334"/>
    </source>
</evidence>